<dbReference type="Proteomes" id="UP000733744">
    <property type="component" value="Unassembled WGS sequence"/>
</dbReference>
<proteinExistence type="predicted"/>
<dbReference type="InterPro" id="IPR035093">
    <property type="entry name" value="RelE/ParE_toxin_dom_sf"/>
</dbReference>
<name>A0ABY3C574_9GAMM</name>
<dbReference type="InterPro" id="IPR031552">
    <property type="entry name" value="ParE-like_toxin"/>
</dbReference>
<keyword evidence="2" id="KW-1185">Reference proteome</keyword>
<reference evidence="1 2" key="1">
    <citation type="journal article" date="2019" name="Antonie Van Leeuwenhoek">
        <title>Description of 'Ca. Methylobacter oryzae' KRF1, a novel species from the environmentally important Methylobacter clade 2.</title>
        <authorList>
            <person name="Khatri K."/>
            <person name="Mohite J.A."/>
            <person name="Pandit P.S."/>
            <person name="Bahulikar R."/>
            <person name="Rahalkar M.C."/>
        </authorList>
    </citation>
    <scope>NUCLEOTIDE SEQUENCE [LARGE SCALE GENOMIC DNA]</scope>
    <source>
        <strain evidence="1 2">KRF1</strain>
    </source>
</reference>
<dbReference type="SUPFAM" id="SSF143011">
    <property type="entry name" value="RelE-like"/>
    <property type="match status" value="1"/>
</dbReference>
<evidence type="ECO:0000313" key="1">
    <source>
        <dbReference type="EMBL" id="TRW90013.1"/>
    </source>
</evidence>
<dbReference type="Pfam" id="PF15781">
    <property type="entry name" value="ParE-like_toxin"/>
    <property type="match status" value="1"/>
</dbReference>
<protein>
    <submittedName>
        <fullName evidence="1">Type II toxin-antitoxin system RelE/ParE family toxin</fullName>
    </submittedName>
</protein>
<accession>A0ABY3C574</accession>
<dbReference type="RefSeq" id="WP_127028840.1">
    <property type="nucleotide sequence ID" value="NZ_RYFG02000120.1"/>
</dbReference>
<sequence length="90" mass="10513">MNVQLEQKPAFKRVYKKLHNNQREAVHSAIRAVIADPNLGEEKKGDLAGVFVYKFDCVSQLFLLAYQWDETKRILLALGPHENFYRDLKH</sequence>
<dbReference type="EMBL" id="RYFG02000120">
    <property type="protein sequence ID" value="TRW90013.1"/>
    <property type="molecule type" value="Genomic_DNA"/>
</dbReference>
<organism evidence="1 2">
    <name type="scientific">Candidatus Methylobacter oryzae</name>
    <dbReference type="NCBI Taxonomy" id="2497749"/>
    <lineage>
        <taxon>Bacteria</taxon>
        <taxon>Pseudomonadati</taxon>
        <taxon>Pseudomonadota</taxon>
        <taxon>Gammaproteobacteria</taxon>
        <taxon>Methylococcales</taxon>
        <taxon>Methylococcaceae</taxon>
        <taxon>Methylobacter</taxon>
    </lineage>
</organism>
<gene>
    <name evidence="1" type="ORF">EKO24_020555</name>
</gene>
<dbReference type="Gene3D" id="3.30.2310.20">
    <property type="entry name" value="RelE-like"/>
    <property type="match status" value="1"/>
</dbReference>
<evidence type="ECO:0000313" key="2">
    <source>
        <dbReference type="Proteomes" id="UP000733744"/>
    </source>
</evidence>
<comment type="caution">
    <text evidence="1">The sequence shown here is derived from an EMBL/GenBank/DDBJ whole genome shotgun (WGS) entry which is preliminary data.</text>
</comment>